<comment type="caution">
    <text evidence="1">The sequence shown here is derived from an EMBL/GenBank/DDBJ whole genome shotgun (WGS) entry which is preliminary data.</text>
</comment>
<dbReference type="PANTHER" id="PTHR11941:SF54">
    <property type="entry name" value="ENOYL-COA HYDRATASE, MITOCHONDRIAL"/>
    <property type="match status" value="1"/>
</dbReference>
<organism evidence="1 2">
    <name type="scientific">Catenuloplanes indicus</name>
    <dbReference type="NCBI Taxonomy" id="137267"/>
    <lineage>
        <taxon>Bacteria</taxon>
        <taxon>Bacillati</taxon>
        <taxon>Actinomycetota</taxon>
        <taxon>Actinomycetes</taxon>
        <taxon>Micromonosporales</taxon>
        <taxon>Micromonosporaceae</taxon>
        <taxon>Catenuloplanes</taxon>
    </lineage>
</organism>
<dbReference type="InterPro" id="IPR001753">
    <property type="entry name" value="Enoyl-CoA_hydra/iso"/>
</dbReference>
<proteinExistence type="predicted"/>
<dbReference type="SUPFAM" id="SSF52096">
    <property type="entry name" value="ClpP/crotonase"/>
    <property type="match status" value="1"/>
</dbReference>
<dbReference type="Gene3D" id="3.90.226.10">
    <property type="entry name" value="2-enoyl-CoA Hydratase, Chain A, domain 1"/>
    <property type="match status" value="1"/>
</dbReference>
<keyword evidence="2" id="KW-1185">Reference proteome</keyword>
<dbReference type="EMBL" id="JAUSUZ010000001">
    <property type="protein sequence ID" value="MDQ0364509.1"/>
    <property type="molecule type" value="Genomic_DNA"/>
</dbReference>
<gene>
    <name evidence="1" type="ORF">J2S42_001178</name>
</gene>
<dbReference type="RefSeq" id="WP_307235974.1">
    <property type="nucleotide sequence ID" value="NZ_JAUSUZ010000001.1"/>
</dbReference>
<evidence type="ECO:0000313" key="1">
    <source>
        <dbReference type="EMBL" id="MDQ0364509.1"/>
    </source>
</evidence>
<dbReference type="Proteomes" id="UP001240236">
    <property type="component" value="Unassembled WGS sequence"/>
</dbReference>
<sequence>MTIRTARDGRVLTVLIDAPPHNYMNRSLIEALQAVVREVDRDPGIGAVVVGSAVPGRYITHWDIADLSATAESAPRLPPAGARLLLGAVRALTAAGAGRLLGRSKLAGVHGVVRWHDLVLRIMRSPAVWIAAIDGPCGGGGLEMSVFFDQRIASARSSFVVPELTIGLTTTLGAQRLTHLAGPARALRMLLDGEPYTASEALDLGVIDRVCAVDPMAEAQRLAARYARRPRVQVGRQKRLINRAYRASARATLTGEGVSQISGVPSAATRSALRRWLEMRRPDGESVFLTDMRPWADGTAIDLNPPPPER</sequence>
<evidence type="ECO:0000313" key="2">
    <source>
        <dbReference type="Proteomes" id="UP001240236"/>
    </source>
</evidence>
<accession>A0AAE3VVK1</accession>
<reference evidence="1 2" key="1">
    <citation type="submission" date="2023-07" db="EMBL/GenBank/DDBJ databases">
        <title>Sequencing the genomes of 1000 actinobacteria strains.</title>
        <authorList>
            <person name="Klenk H.-P."/>
        </authorList>
    </citation>
    <scope>NUCLEOTIDE SEQUENCE [LARGE SCALE GENOMIC DNA]</scope>
    <source>
        <strain evidence="1 2">DSM 44709</strain>
    </source>
</reference>
<name>A0AAE3VVK1_9ACTN</name>
<dbReference type="InterPro" id="IPR029045">
    <property type="entry name" value="ClpP/crotonase-like_dom_sf"/>
</dbReference>
<dbReference type="CDD" id="cd06558">
    <property type="entry name" value="crotonase-like"/>
    <property type="match status" value="1"/>
</dbReference>
<dbReference type="Pfam" id="PF00378">
    <property type="entry name" value="ECH_1"/>
    <property type="match status" value="1"/>
</dbReference>
<dbReference type="AlphaFoldDB" id="A0AAE3VVK1"/>
<protein>
    <submittedName>
        <fullName evidence="1">Enoyl-CoA hydratase/carnithine racemase</fullName>
    </submittedName>
</protein>
<dbReference type="GO" id="GO:0006635">
    <property type="term" value="P:fatty acid beta-oxidation"/>
    <property type="evidence" value="ECO:0007669"/>
    <property type="project" value="TreeGrafter"/>
</dbReference>
<dbReference type="GO" id="GO:0003824">
    <property type="term" value="F:catalytic activity"/>
    <property type="evidence" value="ECO:0007669"/>
    <property type="project" value="UniProtKB-ARBA"/>
</dbReference>
<dbReference type="PANTHER" id="PTHR11941">
    <property type="entry name" value="ENOYL-COA HYDRATASE-RELATED"/>
    <property type="match status" value="1"/>
</dbReference>